<dbReference type="PANTHER" id="PTHR30472:SF41">
    <property type="entry name" value="TRANSPORT SYSTEM PERMEASE PROTEIN"/>
    <property type="match status" value="1"/>
</dbReference>
<name>A0A6S6RVK0_9BACT</name>
<dbReference type="GO" id="GO:0022857">
    <property type="term" value="F:transmembrane transporter activity"/>
    <property type="evidence" value="ECO:0007669"/>
    <property type="project" value="InterPro"/>
</dbReference>
<keyword evidence="4" id="KW-1003">Cell membrane</keyword>
<proteinExistence type="inferred from homology"/>
<reference evidence="9" key="1">
    <citation type="submission" date="2020-01" db="EMBL/GenBank/DDBJ databases">
        <authorList>
            <person name="Meier V. D."/>
            <person name="Meier V D."/>
        </authorList>
    </citation>
    <scope>NUCLEOTIDE SEQUENCE</scope>
    <source>
        <strain evidence="9">HLG_WM_MAG_10</strain>
    </source>
</reference>
<evidence type="ECO:0000256" key="5">
    <source>
        <dbReference type="ARBA" id="ARBA00022692"/>
    </source>
</evidence>
<feature type="transmembrane region" description="Helical" evidence="8">
    <location>
        <begin position="295"/>
        <end position="315"/>
    </location>
</feature>
<dbReference type="InterPro" id="IPR000522">
    <property type="entry name" value="ABC_transptr_permease_BtuC"/>
</dbReference>
<comment type="similarity">
    <text evidence="2">Belongs to the binding-protein-dependent transport system permease family. FecCD subfamily.</text>
</comment>
<dbReference type="GO" id="GO:0033214">
    <property type="term" value="P:siderophore-iron import into cell"/>
    <property type="evidence" value="ECO:0007669"/>
    <property type="project" value="TreeGrafter"/>
</dbReference>
<evidence type="ECO:0000256" key="4">
    <source>
        <dbReference type="ARBA" id="ARBA00022475"/>
    </source>
</evidence>
<sequence length="320" mass="34518">MLNLVLGSVDIPIDRLLNALFGKATQKSDAMIVWNFRMPKIIAAMLSGASLGISGLLMQTFFRNPIAGPFVLGISSGASLGVALFILASGWLSSFAFFSFLGTSNWMLILMAMFGAGLVLFLLMLISWRISDINTLLILGLMFGSATSAIVSLLQYFSSQEALQQFVLWSMGSLTGVTWAELTLLLPICLIFIVLTFGLSKTLDALLLGDQYALSMGVNVRRAQQQIIIVTAVLAGGITAFCGPIAFVGIAVPHLARLFFQTHRHLILLLGTVLLGMITLLLCQLIAQLPGSDQMLPINVVTSFLGAPMVIYIVLSRRTI</sequence>
<evidence type="ECO:0000256" key="1">
    <source>
        <dbReference type="ARBA" id="ARBA00004651"/>
    </source>
</evidence>
<dbReference type="PANTHER" id="PTHR30472">
    <property type="entry name" value="FERRIC ENTEROBACTIN TRANSPORT SYSTEM PERMEASE PROTEIN"/>
    <property type="match status" value="1"/>
</dbReference>
<evidence type="ECO:0000313" key="9">
    <source>
        <dbReference type="EMBL" id="CAA6799138.1"/>
    </source>
</evidence>
<feature type="transmembrane region" description="Helical" evidence="8">
    <location>
        <begin position="136"/>
        <end position="154"/>
    </location>
</feature>
<evidence type="ECO:0000256" key="2">
    <source>
        <dbReference type="ARBA" id="ARBA00007935"/>
    </source>
</evidence>
<dbReference type="SUPFAM" id="SSF81345">
    <property type="entry name" value="ABC transporter involved in vitamin B12 uptake, BtuC"/>
    <property type="match status" value="1"/>
</dbReference>
<keyword evidence="5 8" id="KW-0812">Transmembrane</keyword>
<keyword evidence="7 8" id="KW-0472">Membrane</keyword>
<keyword evidence="6 8" id="KW-1133">Transmembrane helix</keyword>
<feature type="transmembrane region" description="Helical" evidence="8">
    <location>
        <begin position="267"/>
        <end position="289"/>
    </location>
</feature>
<dbReference type="CDD" id="cd06550">
    <property type="entry name" value="TM_ABC_iron-siderophores_like"/>
    <property type="match status" value="1"/>
</dbReference>
<feature type="transmembrane region" description="Helical" evidence="8">
    <location>
        <begin position="227"/>
        <end position="255"/>
    </location>
</feature>
<dbReference type="Pfam" id="PF01032">
    <property type="entry name" value="FecCD"/>
    <property type="match status" value="1"/>
</dbReference>
<comment type="subcellular location">
    <subcellularLocation>
        <location evidence="1">Cell membrane</location>
        <topology evidence="1">Multi-pass membrane protein</topology>
    </subcellularLocation>
</comment>
<dbReference type="AlphaFoldDB" id="A0A6S6RVK0"/>
<feature type="transmembrane region" description="Helical" evidence="8">
    <location>
        <begin position="41"/>
        <end position="62"/>
    </location>
</feature>
<dbReference type="GO" id="GO:0005886">
    <property type="term" value="C:plasma membrane"/>
    <property type="evidence" value="ECO:0007669"/>
    <property type="project" value="UniProtKB-SubCell"/>
</dbReference>
<dbReference type="EMBL" id="CACVAQ010000021">
    <property type="protein sequence ID" value="CAA6799138.1"/>
    <property type="molecule type" value="Genomic_DNA"/>
</dbReference>
<evidence type="ECO:0000256" key="6">
    <source>
        <dbReference type="ARBA" id="ARBA00022989"/>
    </source>
</evidence>
<evidence type="ECO:0000256" key="8">
    <source>
        <dbReference type="SAM" id="Phobius"/>
    </source>
</evidence>
<feature type="transmembrane region" description="Helical" evidence="8">
    <location>
        <begin position="166"/>
        <end position="199"/>
    </location>
</feature>
<accession>A0A6S6RVK0</accession>
<gene>
    <name evidence="9" type="ORF">HELGO_WM28781</name>
</gene>
<dbReference type="Gene3D" id="1.10.3470.10">
    <property type="entry name" value="ABC transporter involved in vitamin B12 uptake, BtuC"/>
    <property type="match status" value="1"/>
</dbReference>
<keyword evidence="3" id="KW-0813">Transport</keyword>
<evidence type="ECO:0000256" key="7">
    <source>
        <dbReference type="ARBA" id="ARBA00023136"/>
    </source>
</evidence>
<organism evidence="9">
    <name type="scientific">uncultured Aureispira sp</name>
    <dbReference type="NCBI Taxonomy" id="1331704"/>
    <lineage>
        <taxon>Bacteria</taxon>
        <taxon>Pseudomonadati</taxon>
        <taxon>Bacteroidota</taxon>
        <taxon>Saprospiria</taxon>
        <taxon>Saprospirales</taxon>
        <taxon>Saprospiraceae</taxon>
        <taxon>Aureispira</taxon>
        <taxon>environmental samples</taxon>
    </lineage>
</organism>
<evidence type="ECO:0000256" key="3">
    <source>
        <dbReference type="ARBA" id="ARBA00022448"/>
    </source>
</evidence>
<feature type="transmembrane region" description="Helical" evidence="8">
    <location>
        <begin position="108"/>
        <end position="130"/>
    </location>
</feature>
<dbReference type="InterPro" id="IPR037294">
    <property type="entry name" value="ABC_BtuC-like"/>
</dbReference>
<protein>
    <submittedName>
        <fullName evidence="9">Vitamin B12 ABC transporter, permease component BtuC</fullName>
    </submittedName>
</protein>